<keyword evidence="3" id="KW-1185">Reference proteome</keyword>
<reference evidence="2" key="1">
    <citation type="journal article" date="2023" name="Nat. Commun.">
        <title>Diploid and tetraploid genomes of Acorus and the evolution of monocots.</title>
        <authorList>
            <person name="Ma L."/>
            <person name="Liu K.W."/>
            <person name="Li Z."/>
            <person name="Hsiao Y.Y."/>
            <person name="Qi Y."/>
            <person name="Fu T."/>
            <person name="Tang G.D."/>
            <person name="Zhang D."/>
            <person name="Sun W.H."/>
            <person name="Liu D.K."/>
            <person name="Li Y."/>
            <person name="Chen G.Z."/>
            <person name="Liu X.D."/>
            <person name="Liao X.Y."/>
            <person name="Jiang Y.T."/>
            <person name="Yu X."/>
            <person name="Hao Y."/>
            <person name="Huang J."/>
            <person name="Zhao X.W."/>
            <person name="Ke S."/>
            <person name="Chen Y.Y."/>
            <person name="Wu W.L."/>
            <person name="Hsu J.L."/>
            <person name="Lin Y.F."/>
            <person name="Huang M.D."/>
            <person name="Li C.Y."/>
            <person name="Huang L."/>
            <person name="Wang Z.W."/>
            <person name="Zhao X."/>
            <person name="Zhong W.Y."/>
            <person name="Peng D.H."/>
            <person name="Ahmad S."/>
            <person name="Lan S."/>
            <person name="Zhang J.S."/>
            <person name="Tsai W.C."/>
            <person name="Van de Peer Y."/>
            <person name="Liu Z.J."/>
        </authorList>
    </citation>
    <scope>NUCLEOTIDE SEQUENCE</scope>
    <source>
        <strain evidence="2">CP</strain>
    </source>
</reference>
<dbReference type="GO" id="GO:0071163">
    <property type="term" value="P:DNA replication preinitiation complex assembly"/>
    <property type="evidence" value="ECO:0007669"/>
    <property type="project" value="InterPro"/>
</dbReference>
<dbReference type="PANTHER" id="PTHR28637:SF13">
    <property type="entry name" value="EXPRESSED PROTEIN"/>
    <property type="match status" value="1"/>
</dbReference>
<reference evidence="2" key="2">
    <citation type="submission" date="2023-06" db="EMBL/GenBank/DDBJ databases">
        <authorList>
            <person name="Ma L."/>
            <person name="Liu K.-W."/>
            <person name="Li Z."/>
            <person name="Hsiao Y.-Y."/>
            <person name="Qi Y."/>
            <person name="Fu T."/>
            <person name="Tang G."/>
            <person name="Zhang D."/>
            <person name="Sun W.-H."/>
            <person name="Liu D.-K."/>
            <person name="Li Y."/>
            <person name="Chen G.-Z."/>
            <person name="Liu X.-D."/>
            <person name="Liao X.-Y."/>
            <person name="Jiang Y.-T."/>
            <person name="Yu X."/>
            <person name="Hao Y."/>
            <person name="Huang J."/>
            <person name="Zhao X.-W."/>
            <person name="Ke S."/>
            <person name="Chen Y.-Y."/>
            <person name="Wu W.-L."/>
            <person name="Hsu J.-L."/>
            <person name="Lin Y.-F."/>
            <person name="Huang M.-D."/>
            <person name="Li C.-Y."/>
            <person name="Huang L."/>
            <person name="Wang Z.-W."/>
            <person name="Zhao X."/>
            <person name="Zhong W.-Y."/>
            <person name="Peng D.-H."/>
            <person name="Ahmad S."/>
            <person name="Lan S."/>
            <person name="Zhang J.-S."/>
            <person name="Tsai W.-C."/>
            <person name="Van De Peer Y."/>
            <person name="Liu Z.-J."/>
        </authorList>
    </citation>
    <scope>NUCLEOTIDE SEQUENCE</scope>
    <source>
        <strain evidence="2">CP</strain>
        <tissue evidence="2">Leaves</tissue>
    </source>
</reference>
<evidence type="ECO:0000313" key="3">
    <source>
        <dbReference type="Proteomes" id="UP001180020"/>
    </source>
</evidence>
<dbReference type="GO" id="GO:0005634">
    <property type="term" value="C:nucleus"/>
    <property type="evidence" value="ECO:0007669"/>
    <property type="project" value="TreeGrafter"/>
</dbReference>
<dbReference type="EMBL" id="JAUJYO010000001">
    <property type="protein sequence ID" value="KAK1326613.1"/>
    <property type="molecule type" value="Genomic_DNA"/>
</dbReference>
<sequence>MDHERCEESRQTSLDFRCKKIIQSSGKLHGEPCSDAMSGIKDNKFKLDSPTPEKLDLPPRTHQMRKIIVTEISRDKHVPQVELPEKKFLYCHLAQIKYIFPDALKIEPVLVHNERSLCMKPDMKITLLLTVVADDRSNGSLSLAYCEAFHAKLLEFYNAHPESDGIPEAELPESFNSGNFMTQQEASALVSSMELSQPGPTNPEPSSIPKRALLSPDDGNLSFEIESCKAKKSLSFHDEDRSKVSVHVTEANREVDGCGHQKTEMKNFLVGEETKRYTYTHLQEDCLDLQAKEVENGFKKNEGGSRGAAGTVGRVGPRLDLWKDCVYWRFSLSDTKDV</sequence>
<evidence type="ECO:0000313" key="2">
    <source>
        <dbReference type="EMBL" id="KAK1326613.1"/>
    </source>
</evidence>
<accession>A0AAV9FPK1</accession>
<evidence type="ECO:0000256" key="1">
    <source>
        <dbReference type="SAM" id="MobiDB-lite"/>
    </source>
</evidence>
<feature type="region of interest" description="Disordered" evidence="1">
    <location>
        <begin position="191"/>
        <end position="215"/>
    </location>
</feature>
<dbReference type="PANTHER" id="PTHR28637">
    <property type="entry name" value="DNA REPLICATION FACTOR CDT1"/>
    <property type="match status" value="1"/>
</dbReference>
<dbReference type="GO" id="GO:0003677">
    <property type="term" value="F:DNA binding"/>
    <property type="evidence" value="ECO:0007669"/>
    <property type="project" value="InterPro"/>
</dbReference>
<dbReference type="SUPFAM" id="SSF46785">
    <property type="entry name" value="Winged helix' DNA-binding domain"/>
    <property type="match status" value="1"/>
</dbReference>
<protein>
    <submittedName>
        <fullName evidence="2">Uncharacterized protein</fullName>
    </submittedName>
</protein>
<comment type="caution">
    <text evidence="2">The sequence shown here is derived from an EMBL/GenBank/DDBJ whole genome shotgun (WGS) entry which is preliminary data.</text>
</comment>
<dbReference type="GO" id="GO:0070182">
    <property type="term" value="F:DNA polymerase binding"/>
    <property type="evidence" value="ECO:0007669"/>
    <property type="project" value="TreeGrafter"/>
</dbReference>
<dbReference type="Proteomes" id="UP001180020">
    <property type="component" value="Unassembled WGS sequence"/>
</dbReference>
<name>A0AAV9FPK1_ACOCL</name>
<dbReference type="InterPro" id="IPR036390">
    <property type="entry name" value="WH_DNA-bd_sf"/>
</dbReference>
<dbReference type="GO" id="GO:0000076">
    <property type="term" value="P:DNA replication checkpoint signaling"/>
    <property type="evidence" value="ECO:0007669"/>
    <property type="project" value="TreeGrafter"/>
</dbReference>
<dbReference type="InterPro" id="IPR045173">
    <property type="entry name" value="Cdt1"/>
</dbReference>
<organism evidence="2 3">
    <name type="scientific">Acorus calamus</name>
    <name type="common">Sweet flag</name>
    <dbReference type="NCBI Taxonomy" id="4465"/>
    <lineage>
        <taxon>Eukaryota</taxon>
        <taxon>Viridiplantae</taxon>
        <taxon>Streptophyta</taxon>
        <taxon>Embryophyta</taxon>
        <taxon>Tracheophyta</taxon>
        <taxon>Spermatophyta</taxon>
        <taxon>Magnoliopsida</taxon>
        <taxon>Liliopsida</taxon>
        <taxon>Acoraceae</taxon>
        <taxon>Acorus</taxon>
    </lineage>
</organism>
<proteinExistence type="predicted"/>
<dbReference type="AlphaFoldDB" id="A0AAV9FPK1"/>
<dbReference type="GO" id="GO:0000278">
    <property type="term" value="P:mitotic cell cycle"/>
    <property type="evidence" value="ECO:0007669"/>
    <property type="project" value="TreeGrafter"/>
</dbReference>
<gene>
    <name evidence="2" type="ORF">QJS10_CPA01g00043</name>
</gene>
<dbReference type="GO" id="GO:0030174">
    <property type="term" value="P:regulation of DNA-templated DNA replication initiation"/>
    <property type="evidence" value="ECO:0007669"/>
    <property type="project" value="InterPro"/>
</dbReference>